<feature type="region of interest" description="Disordered" evidence="1">
    <location>
        <begin position="1"/>
        <end position="23"/>
    </location>
</feature>
<dbReference type="EMBL" id="JBHUKR010000006">
    <property type="protein sequence ID" value="MFD2416716.1"/>
    <property type="molecule type" value="Genomic_DNA"/>
</dbReference>
<keyword evidence="4" id="KW-1185">Reference proteome</keyword>
<dbReference type="SUPFAM" id="SSF82866">
    <property type="entry name" value="Multidrug efflux transporter AcrB transmembrane domain"/>
    <property type="match status" value="1"/>
</dbReference>
<name>A0ABW5FPC8_9PSEU</name>
<feature type="transmembrane region" description="Helical" evidence="2">
    <location>
        <begin position="35"/>
        <end position="54"/>
    </location>
</feature>
<keyword evidence="2" id="KW-0812">Transmembrane</keyword>
<dbReference type="RefSeq" id="WP_378263762.1">
    <property type="nucleotide sequence ID" value="NZ_JBHUKR010000006.1"/>
</dbReference>
<accession>A0ABW5FPC8</accession>
<comment type="caution">
    <text evidence="3">The sequence shown here is derived from an EMBL/GenBank/DDBJ whole genome shotgun (WGS) entry which is preliminary data.</text>
</comment>
<evidence type="ECO:0000313" key="3">
    <source>
        <dbReference type="EMBL" id="MFD2416716.1"/>
    </source>
</evidence>
<feature type="transmembrane region" description="Helical" evidence="2">
    <location>
        <begin position="60"/>
        <end position="81"/>
    </location>
</feature>
<evidence type="ECO:0000256" key="1">
    <source>
        <dbReference type="SAM" id="MobiDB-lite"/>
    </source>
</evidence>
<evidence type="ECO:0008006" key="5">
    <source>
        <dbReference type="Google" id="ProtNLM"/>
    </source>
</evidence>
<proteinExistence type="predicted"/>
<sequence>MVTEPSNESKKPARKDQPDRLPLHQEDAAARRRRLVSGLVTAVVIAAAFGFFAALAGGEIVGLAVALVVSLLLAYLVLFTVRRRVWLEDGVVLVRVWRTRRVDIAQAERIDLLVTDVRGMRTISLLFNARRRGRSAKVDLAVYAGTGGRELGVLALRRLANALMNNIEANGMIFSELLVAQLRAEAKGEAAPDRPLYRLASSAPQGKFTQRFTMDAVSRFVARLD</sequence>
<reference evidence="4" key="1">
    <citation type="journal article" date="2019" name="Int. J. Syst. Evol. Microbiol.">
        <title>The Global Catalogue of Microorganisms (GCM) 10K type strain sequencing project: providing services to taxonomists for standard genome sequencing and annotation.</title>
        <authorList>
            <consortium name="The Broad Institute Genomics Platform"/>
            <consortium name="The Broad Institute Genome Sequencing Center for Infectious Disease"/>
            <person name="Wu L."/>
            <person name="Ma J."/>
        </authorList>
    </citation>
    <scope>NUCLEOTIDE SEQUENCE [LARGE SCALE GENOMIC DNA]</scope>
    <source>
        <strain evidence="4">CGMCC 4.7645</strain>
    </source>
</reference>
<evidence type="ECO:0000256" key="2">
    <source>
        <dbReference type="SAM" id="Phobius"/>
    </source>
</evidence>
<gene>
    <name evidence="3" type="ORF">ACFSXZ_10310</name>
</gene>
<organism evidence="3 4">
    <name type="scientific">Amycolatopsis pigmentata</name>
    <dbReference type="NCBI Taxonomy" id="450801"/>
    <lineage>
        <taxon>Bacteria</taxon>
        <taxon>Bacillati</taxon>
        <taxon>Actinomycetota</taxon>
        <taxon>Actinomycetes</taxon>
        <taxon>Pseudonocardiales</taxon>
        <taxon>Pseudonocardiaceae</taxon>
        <taxon>Amycolatopsis</taxon>
    </lineage>
</organism>
<protein>
    <recommendedName>
        <fullName evidence="5">PH domain-containing protein</fullName>
    </recommendedName>
</protein>
<evidence type="ECO:0000313" key="4">
    <source>
        <dbReference type="Proteomes" id="UP001597417"/>
    </source>
</evidence>
<keyword evidence="2" id="KW-1133">Transmembrane helix</keyword>
<dbReference type="Proteomes" id="UP001597417">
    <property type="component" value="Unassembled WGS sequence"/>
</dbReference>
<feature type="compositionally biased region" description="Basic and acidic residues" evidence="1">
    <location>
        <begin position="7"/>
        <end position="23"/>
    </location>
</feature>
<keyword evidence="2" id="KW-0472">Membrane</keyword>